<dbReference type="Gene3D" id="3.40.630.30">
    <property type="match status" value="2"/>
</dbReference>
<feature type="domain" description="N-acetyltransferase" evidence="1">
    <location>
        <begin position="182"/>
        <end position="317"/>
    </location>
</feature>
<accession>A0A0A3HYQ1</accession>
<evidence type="ECO:0000313" key="2">
    <source>
        <dbReference type="EMBL" id="KGR77726.1"/>
    </source>
</evidence>
<dbReference type="STRING" id="1384049.CD29_13835"/>
<comment type="caution">
    <text evidence="2">The sequence shown here is derived from an EMBL/GenBank/DDBJ whole genome shotgun (WGS) entry which is preliminary data.</text>
</comment>
<dbReference type="CDD" id="cd04301">
    <property type="entry name" value="NAT_SF"/>
    <property type="match status" value="2"/>
</dbReference>
<dbReference type="SUPFAM" id="SSF55729">
    <property type="entry name" value="Acyl-CoA N-acyltransferases (Nat)"/>
    <property type="match status" value="2"/>
</dbReference>
<reference evidence="2 3" key="1">
    <citation type="submission" date="2014-02" db="EMBL/GenBank/DDBJ databases">
        <title>Draft genome sequence of Lysinibacillus manganicus DSM 26584T.</title>
        <authorList>
            <person name="Zhang F."/>
            <person name="Wang G."/>
            <person name="Zhang L."/>
        </authorList>
    </citation>
    <scope>NUCLEOTIDE SEQUENCE [LARGE SCALE GENOMIC DNA]</scope>
    <source>
        <strain evidence="2 3">DSM 26584</strain>
    </source>
</reference>
<dbReference type="PROSITE" id="PS51186">
    <property type="entry name" value="GNAT"/>
    <property type="match status" value="2"/>
</dbReference>
<evidence type="ECO:0000313" key="3">
    <source>
        <dbReference type="Proteomes" id="UP000030416"/>
    </source>
</evidence>
<dbReference type="eggNOG" id="COG0456">
    <property type="taxonomic scope" value="Bacteria"/>
</dbReference>
<organism evidence="2 3">
    <name type="scientific">Ureibacillus manganicus DSM 26584</name>
    <dbReference type="NCBI Taxonomy" id="1384049"/>
    <lineage>
        <taxon>Bacteria</taxon>
        <taxon>Bacillati</taxon>
        <taxon>Bacillota</taxon>
        <taxon>Bacilli</taxon>
        <taxon>Bacillales</taxon>
        <taxon>Caryophanaceae</taxon>
        <taxon>Ureibacillus</taxon>
    </lineage>
</organism>
<dbReference type="PANTHER" id="PTHR43072">
    <property type="entry name" value="N-ACETYLTRANSFERASE"/>
    <property type="match status" value="1"/>
</dbReference>
<gene>
    <name evidence="2" type="ORF">CD29_13835</name>
</gene>
<dbReference type="OrthoDB" id="9127144at2"/>
<dbReference type="Proteomes" id="UP000030416">
    <property type="component" value="Unassembled WGS sequence"/>
</dbReference>
<sequence>MRIMLRTFRNGDEAALVQLWNEVLVHDPINENRFRNQILLDANFDPKGLIVAVEEGEIVGAVLAITRKLPMEGTNLESDTGWITFFMVHQQYERANIGHQLFEKACDYIKNEGAEKVYFSSYAPNYFVPGIDEERYPKGFAFLLKKGFRKVYSPVAMHRALIDYVYPEQIKELKKQRELEGYSFGKVQDGDLYELIQFANVHFNADWGRAIREGILMGMDPSRILVAKKQDIVVGFALYGGYEGIRERFGPFGVDEREQGKGLGKILLHDTLHEMRKQSLQGAWFLWTSEKSSAGHLYLKNGFKTYRKFHVMVKELTNN</sequence>
<protein>
    <submittedName>
        <fullName evidence="2">Acetyltransferase</fullName>
    </submittedName>
</protein>
<evidence type="ECO:0000259" key="1">
    <source>
        <dbReference type="PROSITE" id="PS51186"/>
    </source>
</evidence>
<dbReference type="AlphaFoldDB" id="A0A0A3HYQ1"/>
<dbReference type="Pfam" id="PF13508">
    <property type="entry name" value="Acetyltransf_7"/>
    <property type="match status" value="1"/>
</dbReference>
<name>A0A0A3HYQ1_9BACL</name>
<dbReference type="GO" id="GO:0016747">
    <property type="term" value="F:acyltransferase activity, transferring groups other than amino-acyl groups"/>
    <property type="evidence" value="ECO:0007669"/>
    <property type="project" value="InterPro"/>
</dbReference>
<dbReference type="InterPro" id="IPR016181">
    <property type="entry name" value="Acyl_CoA_acyltransferase"/>
</dbReference>
<dbReference type="EMBL" id="JPVN01000016">
    <property type="protein sequence ID" value="KGR77726.1"/>
    <property type="molecule type" value="Genomic_DNA"/>
</dbReference>
<proteinExistence type="predicted"/>
<dbReference type="Pfam" id="PF00583">
    <property type="entry name" value="Acetyltransf_1"/>
    <property type="match status" value="1"/>
</dbReference>
<keyword evidence="2" id="KW-0808">Transferase</keyword>
<feature type="domain" description="N-acetyltransferase" evidence="1">
    <location>
        <begin position="3"/>
        <end position="168"/>
    </location>
</feature>
<keyword evidence="3" id="KW-1185">Reference proteome</keyword>
<dbReference type="InterPro" id="IPR000182">
    <property type="entry name" value="GNAT_dom"/>
</dbReference>